<evidence type="ECO:0000256" key="1">
    <source>
        <dbReference type="SAM" id="Phobius"/>
    </source>
</evidence>
<reference evidence="2 3" key="1">
    <citation type="submission" date="2018-04" db="EMBL/GenBank/DDBJ databases">
        <title>Genome of Nocardioides gansuensis WSJ-1.</title>
        <authorList>
            <person name="Wu S."/>
            <person name="Wang G."/>
        </authorList>
    </citation>
    <scope>NUCLEOTIDE SEQUENCE [LARGE SCALE GENOMIC DNA]</scope>
    <source>
        <strain evidence="2 3">WSJ-1</strain>
    </source>
</reference>
<organism evidence="2 3">
    <name type="scientific">Nocardioides gansuensis</name>
    <dbReference type="NCBI Taxonomy" id="2138300"/>
    <lineage>
        <taxon>Bacteria</taxon>
        <taxon>Bacillati</taxon>
        <taxon>Actinomycetota</taxon>
        <taxon>Actinomycetes</taxon>
        <taxon>Propionibacteriales</taxon>
        <taxon>Nocardioidaceae</taxon>
        <taxon>Nocardioides</taxon>
    </lineage>
</organism>
<sequence>MSDSRLPLGVWLGLALMGLAVLTRDPRGFYLGVALMIASLAATWWHARRRAREARLAEGEEYDDGWGRPPGVS</sequence>
<name>A0A2T8F5C4_9ACTN</name>
<feature type="transmembrane region" description="Helical" evidence="1">
    <location>
        <begin position="30"/>
        <end position="47"/>
    </location>
</feature>
<dbReference type="EMBL" id="QDGZ01000011">
    <property type="protein sequence ID" value="PVG80928.1"/>
    <property type="molecule type" value="Genomic_DNA"/>
</dbReference>
<evidence type="ECO:0000313" key="2">
    <source>
        <dbReference type="EMBL" id="PVG80928.1"/>
    </source>
</evidence>
<dbReference type="AlphaFoldDB" id="A0A2T8F5C4"/>
<comment type="caution">
    <text evidence="2">The sequence shown here is derived from an EMBL/GenBank/DDBJ whole genome shotgun (WGS) entry which is preliminary data.</text>
</comment>
<protein>
    <submittedName>
        <fullName evidence="2">Uncharacterized protein</fullName>
    </submittedName>
</protein>
<keyword evidence="1" id="KW-0812">Transmembrane</keyword>
<keyword evidence="1" id="KW-0472">Membrane</keyword>
<dbReference type="RefSeq" id="WP_116574109.1">
    <property type="nucleotide sequence ID" value="NZ_QDGZ01000011.1"/>
</dbReference>
<gene>
    <name evidence="2" type="ORF">DDE18_20375</name>
</gene>
<dbReference type="Proteomes" id="UP000246018">
    <property type="component" value="Unassembled WGS sequence"/>
</dbReference>
<evidence type="ECO:0000313" key="3">
    <source>
        <dbReference type="Proteomes" id="UP000246018"/>
    </source>
</evidence>
<keyword evidence="1" id="KW-1133">Transmembrane helix</keyword>
<accession>A0A2T8F5C4</accession>
<keyword evidence="3" id="KW-1185">Reference proteome</keyword>
<proteinExistence type="predicted"/>